<keyword evidence="2" id="KW-1185">Reference proteome</keyword>
<name>A0A6B8W6B6_9CORY</name>
<gene>
    <name evidence="1" type="ORF">COCCU_02410</name>
</gene>
<evidence type="ECO:0000313" key="1">
    <source>
        <dbReference type="EMBL" id="QGU06436.1"/>
    </source>
</evidence>
<dbReference type="EMBL" id="CP046455">
    <property type="protein sequence ID" value="QGU06436.1"/>
    <property type="molecule type" value="Genomic_DNA"/>
</dbReference>
<dbReference type="AlphaFoldDB" id="A0A6B8W6B6"/>
<sequence>MGGGGLTPAMLARCAQRIQGRHRFRSKLLIDGRVTAPRRVPGLAGATFCASETDLGQGVLLGGTSRQLLVILELMWE</sequence>
<accession>A0A6B8W6B6</accession>
<proteinExistence type="predicted"/>
<evidence type="ECO:0000313" key="2">
    <source>
        <dbReference type="Proteomes" id="UP000424462"/>
    </source>
</evidence>
<dbReference type="KEGG" id="cok:COCCU_02410"/>
<organism evidence="1 2">
    <name type="scientific">Corynebacterium occultum</name>
    <dbReference type="NCBI Taxonomy" id="2675219"/>
    <lineage>
        <taxon>Bacteria</taxon>
        <taxon>Bacillati</taxon>
        <taxon>Actinomycetota</taxon>
        <taxon>Actinomycetes</taxon>
        <taxon>Mycobacteriales</taxon>
        <taxon>Corynebacteriaceae</taxon>
        <taxon>Corynebacterium</taxon>
    </lineage>
</organism>
<dbReference type="Proteomes" id="UP000424462">
    <property type="component" value="Chromosome"/>
</dbReference>
<protein>
    <submittedName>
        <fullName evidence="1">Uncharacterized protein</fullName>
    </submittedName>
</protein>
<reference evidence="1 2" key="1">
    <citation type="submission" date="2019-11" db="EMBL/GenBank/DDBJ databases">
        <title>Complete genome sequence of Corynebacterium kalinowskii 1959, a novel Corynebacterium species isolated from soil of a small paddock in Vilsendorf, Germany.</title>
        <authorList>
            <person name="Schaffert L."/>
            <person name="Ruwe M."/>
            <person name="Milse J."/>
            <person name="Hanuschka K."/>
            <person name="Ortseifen V."/>
            <person name="Droste J."/>
            <person name="Brandt D."/>
            <person name="Schlueter L."/>
            <person name="Kutter Y."/>
            <person name="Vinke S."/>
            <person name="Viehoefer P."/>
            <person name="Jacob L."/>
            <person name="Luebke N.-C."/>
            <person name="Schulte-Berndt E."/>
            <person name="Hain C."/>
            <person name="Linder M."/>
            <person name="Schmidt P."/>
            <person name="Wollenschlaeger L."/>
            <person name="Luttermann T."/>
            <person name="Thieme E."/>
            <person name="Hassa J."/>
            <person name="Haak M."/>
            <person name="Wittchen M."/>
            <person name="Mentz A."/>
            <person name="Persicke M."/>
            <person name="Busche T."/>
            <person name="Ruckert C."/>
        </authorList>
    </citation>
    <scope>NUCLEOTIDE SEQUENCE [LARGE SCALE GENOMIC DNA]</scope>
    <source>
        <strain evidence="1 2">2039</strain>
    </source>
</reference>